<dbReference type="Proteomes" id="UP000008457">
    <property type="component" value="Chromosome"/>
</dbReference>
<dbReference type="STRING" id="697281.Mahau_2478"/>
<sequence>MRIANLTETVQEFVRQLPEGVIHIKDRGHYNSWIEKHIMPDDNTYVIVRVSYFENGGVYKYPADAITIGERNGSVYVEADPDTATVLVDPENYLVTMDDGSRGIPLRNCKAYYDAIDATGYVSEDDWHTIDNFYHIAW</sequence>
<dbReference type="AlphaFoldDB" id="F3ZXF5"/>
<protein>
    <submittedName>
        <fullName evidence="1">Uncharacterized protein</fullName>
    </submittedName>
</protein>
<evidence type="ECO:0000313" key="1">
    <source>
        <dbReference type="EMBL" id="AEE97636.1"/>
    </source>
</evidence>
<accession>F3ZXF5</accession>
<reference evidence="2" key="1">
    <citation type="submission" date="2010-11" db="EMBL/GenBank/DDBJ databases">
        <title>The complete genome of Mahella australiensis DSM 15567.</title>
        <authorList>
            <consortium name="US DOE Joint Genome Institute (JGI-PGF)"/>
            <person name="Lucas S."/>
            <person name="Copeland A."/>
            <person name="Lapidus A."/>
            <person name="Bruce D."/>
            <person name="Goodwin L."/>
            <person name="Pitluck S."/>
            <person name="Kyrpides N."/>
            <person name="Mavromatis K."/>
            <person name="Pagani I."/>
            <person name="Ivanova N."/>
            <person name="Teshima H."/>
            <person name="Brettin T."/>
            <person name="Detter J.C."/>
            <person name="Han C."/>
            <person name="Tapia R."/>
            <person name="Land M."/>
            <person name="Hauser L."/>
            <person name="Markowitz V."/>
            <person name="Cheng J.-F."/>
            <person name="Hugenholtz P."/>
            <person name="Woyke T."/>
            <person name="Wu D."/>
            <person name="Spring S."/>
            <person name="Pukall R."/>
            <person name="Steenblock K."/>
            <person name="Schneider S."/>
            <person name="Klenk H.-P."/>
            <person name="Eisen J.A."/>
        </authorList>
    </citation>
    <scope>NUCLEOTIDE SEQUENCE [LARGE SCALE GENOMIC DNA]</scope>
    <source>
        <strain evidence="2">DSM 15567 / CIP 107919 / 50-1 BON</strain>
    </source>
</reference>
<organism evidence="1 2">
    <name type="scientific">Mahella australiensis (strain DSM 15567 / CIP 107919 / 50-1 BON)</name>
    <dbReference type="NCBI Taxonomy" id="697281"/>
    <lineage>
        <taxon>Bacteria</taxon>
        <taxon>Bacillati</taxon>
        <taxon>Bacillota</taxon>
        <taxon>Clostridia</taxon>
        <taxon>Thermoanaerobacterales</taxon>
        <taxon>Thermoanaerobacterales Family IV. Incertae Sedis</taxon>
        <taxon>Mahella</taxon>
    </lineage>
</organism>
<dbReference type="RefSeq" id="WP_013782062.1">
    <property type="nucleotide sequence ID" value="NC_015520.1"/>
</dbReference>
<keyword evidence="2" id="KW-1185">Reference proteome</keyword>
<proteinExistence type="predicted"/>
<dbReference type="EMBL" id="CP002360">
    <property type="protein sequence ID" value="AEE97636.1"/>
    <property type="molecule type" value="Genomic_DNA"/>
</dbReference>
<dbReference type="KEGG" id="mas:Mahau_2478"/>
<gene>
    <name evidence="1" type="ordered locus">Mahau_2478</name>
</gene>
<dbReference type="HOGENOM" id="CLU_1852779_0_0_9"/>
<name>F3ZXF5_MAHA5</name>
<reference evidence="1 2" key="2">
    <citation type="journal article" date="2011" name="Stand. Genomic Sci.">
        <title>Complete genome sequence of Mahella australiensis type strain (50-1 BON).</title>
        <authorList>
            <person name="Sikorski J."/>
            <person name="Teshima H."/>
            <person name="Nolan M."/>
            <person name="Lucas S."/>
            <person name="Hammon N."/>
            <person name="Deshpande S."/>
            <person name="Cheng J.F."/>
            <person name="Pitluck S."/>
            <person name="Liolios K."/>
            <person name="Pagani I."/>
            <person name="Ivanova N."/>
            <person name="Huntemann M."/>
            <person name="Mavromatis K."/>
            <person name="Ovchinikova G."/>
            <person name="Pati A."/>
            <person name="Tapia R."/>
            <person name="Han C."/>
            <person name="Goodwin L."/>
            <person name="Chen A."/>
            <person name="Palaniappan K."/>
            <person name="Land M."/>
            <person name="Hauser L."/>
            <person name="Ngatchou-Djao O.D."/>
            <person name="Rohde M."/>
            <person name="Pukall R."/>
            <person name="Spring S."/>
            <person name="Abt B."/>
            <person name="Goker M."/>
            <person name="Detter J.C."/>
            <person name="Woyke T."/>
            <person name="Bristow J."/>
            <person name="Markowitz V."/>
            <person name="Hugenholtz P."/>
            <person name="Eisen J.A."/>
            <person name="Kyrpides N.C."/>
            <person name="Klenk H.P."/>
            <person name="Lapidus A."/>
        </authorList>
    </citation>
    <scope>NUCLEOTIDE SEQUENCE [LARGE SCALE GENOMIC DNA]</scope>
    <source>
        <strain evidence="2">DSM 15567 / CIP 107919 / 50-1 BON</strain>
    </source>
</reference>
<evidence type="ECO:0000313" key="2">
    <source>
        <dbReference type="Proteomes" id="UP000008457"/>
    </source>
</evidence>